<comment type="similarity">
    <text evidence="2 7">Belongs to the group II decarboxylase family.</text>
</comment>
<dbReference type="PANTHER" id="PTHR45677:SF12">
    <property type="entry name" value="BLACK, ISOFORM A"/>
    <property type="match status" value="1"/>
</dbReference>
<feature type="modified residue" description="N6-(pyridoxal phosphate)lysine" evidence="6">
    <location>
        <position position="309"/>
    </location>
</feature>
<dbReference type="Proteomes" id="UP000000305">
    <property type="component" value="Unassembled WGS sequence"/>
</dbReference>
<keyword evidence="9" id="KW-1185">Reference proteome</keyword>
<evidence type="ECO:0000256" key="1">
    <source>
        <dbReference type="ARBA" id="ARBA00001933"/>
    </source>
</evidence>
<evidence type="ECO:0008006" key="10">
    <source>
        <dbReference type="Google" id="ProtNLM"/>
    </source>
</evidence>
<evidence type="ECO:0000256" key="4">
    <source>
        <dbReference type="ARBA" id="ARBA00022898"/>
    </source>
</evidence>
<reference evidence="8 9" key="1">
    <citation type="journal article" date="2011" name="Science">
        <title>The ecoresponsive genome of Daphnia pulex.</title>
        <authorList>
            <person name="Colbourne J.K."/>
            <person name="Pfrender M.E."/>
            <person name="Gilbert D."/>
            <person name="Thomas W.K."/>
            <person name="Tucker A."/>
            <person name="Oakley T.H."/>
            <person name="Tokishita S."/>
            <person name="Aerts A."/>
            <person name="Arnold G.J."/>
            <person name="Basu M.K."/>
            <person name="Bauer D.J."/>
            <person name="Caceres C.E."/>
            <person name="Carmel L."/>
            <person name="Casola C."/>
            <person name="Choi J.H."/>
            <person name="Detter J.C."/>
            <person name="Dong Q."/>
            <person name="Dusheyko S."/>
            <person name="Eads B.D."/>
            <person name="Frohlich T."/>
            <person name="Geiler-Samerotte K.A."/>
            <person name="Gerlach D."/>
            <person name="Hatcher P."/>
            <person name="Jogdeo S."/>
            <person name="Krijgsveld J."/>
            <person name="Kriventseva E.V."/>
            <person name="Kultz D."/>
            <person name="Laforsch C."/>
            <person name="Lindquist E."/>
            <person name="Lopez J."/>
            <person name="Manak J.R."/>
            <person name="Muller J."/>
            <person name="Pangilinan J."/>
            <person name="Patwardhan R.P."/>
            <person name="Pitluck S."/>
            <person name="Pritham E.J."/>
            <person name="Rechtsteiner A."/>
            <person name="Rho M."/>
            <person name="Rogozin I.B."/>
            <person name="Sakarya O."/>
            <person name="Salamov A."/>
            <person name="Schaack S."/>
            <person name="Shapiro H."/>
            <person name="Shiga Y."/>
            <person name="Skalitzky C."/>
            <person name="Smith Z."/>
            <person name="Souvorov A."/>
            <person name="Sung W."/>
            <person name="Tang Z."/>
            <person name="Tsuchiya D."/>
            <person name="Tu H."/>
            <person name="Vos H."/>
            <person name="Wang M."/>
            <person name="Wolf Y.I."/>
            <person name="Yamagata H."/>
            <person name="Yamada T."/>
            <person name="Ye Y."/>
            <person name="Shaw J.R."/>
            <person name="Andrews J."/>
            <person name="Crease T.J."/>
            <person name="Tang H."/>
            <person name="Lucas S.M."/>
            <person name="Robertson H.M."/>
            <person name="Bork P."/>
            <person name="Koonin E.V."/>
            <person name="Zdobnov E.M."/>
            <person name="Grigoriev I.V."/>
            <person name="Lynch M."/>
            <person name="Boore J.L."/>
        </authorList>
    </citation>
    <scope>NUCLEOTIDE SEQUENCE [LARGE SCALE GENOMIC DNA]</scope>
</reference>
<evidence type="ECO:0000256" key="6">
    <source>
        <dbReference type="PIRSR" id="PIRSR602129-50"/>
    </source>
</evidence>
<evidence type="ECO:0000256" key="3">
    <source>
        <dbReference type="ARBA" id="ARBA00022793"/>
    </source>
</evidence>
<sequence length="497" mass="56434">MENPALIGWFQTEPSQEQHEQFMRKVMDIVLKEAVFEGTSRNNLVIEWMEPESLLTLLGKELPKNPQSDETLVELIKNVVRYSVKTGHPHFINQLFSSLDPYGLVAQWVTDSLNPSVYTYEVAPVFTLLEHQILREMRRWVGFPDGSGDGVFCPGGSMANIYGIQCARHRAMPSLKETGTFGSPRLVVLTSKDAHYSVKKACFLLGIGVSNLYLVDVDTSGRMDLVHLRQEVQRALNENARPFMVSATAGTTVLGATDPLDGIADICQEFGMWMHVDAAWGGGALMSTKHRHILKGIERADSVTWNPHKLLGVPQQCSTFLTRHADLLLEANSASASYLFQKDKFYDPKWDVGDKYLQCGRRADVLKFWLMWQAKGSLGLEKHVDTLFENVAYFTSFIRNRKGFQLVLEEPPFVNVCFWYIPPSLQGAQHDEDYEEKLHKIAPKIKERMIKKGSMMITYQPLRNLPNFFRLVLQSSAVTIDDMEFFAEEIERLGCDL</sequence>
<dbReference type="PANTHER" id="PTHR45677">
    <property type="entry name" value="GLUTAMATE DECARBOXYLASE-RELATED"/>
    <property type="match status" value="1"/>
</dbReference>
<dbReference type="GO" id="GO:0005737">
    <property type="term" value="C:cytoplasm"/>
    <property type="evidence" value="ECO:0000318"/>
    <property type="project" value="GO_Central"/>
</dbReference>
<evidence type="ECO:0000313" key="9">
    <source>
        <dbReference type="Proteomes" id="UP000000305"/>
    </source>
</evidence>
<dbReference type="PhylomeDB" id="E9G2R8"/>
<dbReference type="OMA" id="NWQPLMV"/>
<dbReference type="HOGENOM" id="CLU_011856_0_0_1"/>
<comment type="cofactor">
    <cofactor evidence="1 6 7">
        <name>pyridoxal 5'-phosphate</name>
        <dbReference type="ChEBI" id="CHEBI:597326"/>
    </cofactor>
</comment>
<keyword evidence="5 7" id="KW-0456">Lyase</keyword>
<evidence type="ECO:0000256" key="2">
    <source>
        <dbReference type="ARBA" id="ARBA00009533"/>
    </source>
</evidence>
<dbReference type="InParanoid" id="E9G2R8"/>
<dbReference type="InterPro" id="IPR015421">
    <property type="entry name" value="PyrdxlP-dep_Trfase_major"/>
</dbReference>
<evidence type="ECO:0000256" key="5">
    <source>
        <dbReference type="ARBA" id="ARBA00023239"/>
    </source>
</evidence>
<dbReference type="CDD" id="cd06450">
    <property type="entry name" value="DOPA_deC_like"/>
    <property type="match status" value="1"/>
</dbReference>
<keyword evidence="4 6" id="KW-0663">Pyridoxal phosphate</keyword>
<dbReference type="InterPro" id="IPR015424">
    <property type="entry name" value="PyrdxlP-dep_Trfase"/>
</dbReference>
<evidence type="ECO:0000313" key="8">
    <source>
        <dbReference type="EMBL" id="EFX86096.1"/>
    </source>
</evidence>
<dbReference type="FunCoup" id="E9G2R8">
    <property type="interactions" value="159"/>
</dbReference>
<dbReference type="OrthoDB" id="392571at2759"/>
<dbReference type="GO" id="GO:0019752">
    <property type="term" value="P:carboxylic acid metabolic process"/>
    <property type="evidence" value="ECO:0007669"/>
    <property type="project" value="InterPro"/>
</dbReference>
<dbReference type="EMBL" id="GL732530">
    <property type="protein sequence ID" value="EFX86096.1"/>
    <property type="molecule type" value="Genomic_DNA"/>
</dbReference>
<dbReference type="Pfam" id="PF00282">
    <property type="entry name" value="Pyridoxal_deC"/>
    <property type="match status" value="1"/>
</dbReference>
<dbReference type="Gene3D" id="3.90.1150.170">
    <property type="match status" value="1"/>
</dbReference>
<dbReference type="InterPro" id="IPR002129">
    <property type="entry name" value="PyrdxlP-dep_de-COase"/>
</dbReference>
<accession>E9G2R8</accession>
<name>E9G2R8_DAPPU</name>
<proteinExistence type="inferred from homology"/>
<protein>
    <recommendedName>
        <fullName evidence="10">Glutamate decarboxylase</fullName>
    </recommendedName>
</protein>
<dbReference type="GO" id="GO:0016831">
    <property type="term" value="F:carboxy-lyase activity"/>
    <property type="evidence" value="ECO:0000318"/>
    <property type="project" value="GO_Central"/>
</dbReference>
<keyword evidence="3" id="KW-0210">Decarboxylase</keyword>
<dbReference type="eggNOG" id="KOG0629">
    <property type="taxonomic scope" value="Eukaryota"/>
</dbReference>
<gene>
    <name evidence="8" type="ORF">DAPPUDRAFT_236646</name>
</gene>
<dbReference type="AlphaFoldDB" id="E9G2R8"/>
<evidence type="ECO:0000256" key="7">
    <source>
        <dbReference type="RuleBase" id="RU000382"/>
    </source>
</evidence>
<dbReference type="KEGG" id="dpx:DAPPUDRAFT_236646"/>
<dbReference type="SUPFAM" id="SSF53383">
    <property type="entry name" value="PLP-dependent transferases"/>
    <property type="match status" value="1"/>
</dbReference>
<dbReference type="STRING" id="6669.E9G2R8"/>
<organism evidence="8 9">
    <name type="scientific">Daphnia pulex</name>
    <name type="common">Water flea</name>
    <dbReference type="NCBI Taxonomy" id="6669"/>
    <lineage>
        <taxon>Eukaryota</taxon>
        <taxon>Metazoa</taxon>
        <taxon>Ecdysozoa</taxon>
        <taxon>Arthropoda</taxon>
        <taxon>Crustacea</taxon>
        <taxon>Branchiopoda</taxon>
        <taxon>Diplostraca</taxon>
        <taxon>Cladocera</taxon>
        <taxon>Anomopoda</taxon>
        <taxon>Daphniidae</taxon>
        <taxon>Daphnia</taxon>
    </lineage>
</organism>
<dbReference type="GO" id="GO:0030170">
    <property type="term" value="F:pyridoxal phosphate binding"/>
    <property type="evidence" value="ECO:0007669"/>
    <property type="project" value="InterPro"/>
</dbReference>
<dbReference type="Gene3D" id="3.40.640.10">
    <property type="entry name" value="Type I PLP-dependent aspartate aminotransferase-like (Major domain)"/>
    <property type="match status" value="1"/>
</dbReference>